<keyword evidence="1" id="KW-1133">Transmembrane helix</keyword>
<proteinExistence type="predicted"/>
<feature type="transmembrane region" description="Helical" evidence="1">
    <location>
        <begin position="28"/>
        <end position="53"/>
    </location>
</feature>
<comment type="caution">
    <text evidence="2">The sequence shown here is derived from an EMBL/GenBank/DDBJ whole genome shotgun (WGS) entry which is preliminary data.</text>
</comment>
<sequence length="54" mass="5549">MEPYFATLLHFGTTAVKLTLVTLSLPEVAVVTGGAALAYVGGSCLLKSIVLLVV</sequence>
<name>A0A2I1H648_9GLOM</name>
<protein>
    <submittedName>
        <fullName evidence="2">Uncharacterized protein</fullName>
    </submittedName>
</protein>
<keyword evidence="1" id="KW-0812">Transmembrane</keyword>
<gene>
    <name evidence="2" type="ORF">RhiirA4_473116</name>
</gene>
<reference evidence="2 3" key="1">
    <citation type="submission" date="2015-10" db="EMBL/GenBank/DDBJ databases">
        <title>Genome analyses suggest a sexual origin of heterokaryosis in a supposedly ancient asexual fungus.</title>
        <authorList>
            <person name="Ropars J."/>
            <person name="Sedzielewska K."/>
            <person name="Noel J."/>
            <person name="Charron P."/>
            <person name="Farinelli L."/>
            <person name="Marton T."/>
            <person name="Kruger M."/>
            <person name="Pelin A."/>
            <person name="Brachmann A."/>
            <person name="Corradi N."/>
        </authorList>
    </citation>
    <scope>NUCLEOTIDE SEQUENCE [LARGE SCALE GENOMIC DNA]</scope>
    <source>
        <strain evidence="2 3">A4</strain>
    </source>
</reference>
<evidence type="ECO:0000313" key="3">
    <source>
        <dbReference type="Proteomes" id="UP000234323"/>
    </source>
</evidence>
<dbReference type="EMBL" id="LLXI01001588">
    <property type="protein sequence ID" value="PKY54349.1"/>
    <property type="molecule type" value="Genomic_DNA"/>
</dbReference>
<dbReference type="AlphaFoldDB" id="A0A2I1H648"/>
<keyword evidence="3" id="KW-1185">Reference proteome</keyword>
<dbReference type="Proteomes" id="UP000234323">
    <property type="component" value="Unassembled WGS sequence"/>
</dbReference>
<organism evidence="2 3">
    <name type="scientific">Rhizophagus irregularis</name>
    <dbReference type="NCBI Taxonomy" id="588596"/>
    <lineage>
        <taxon>Eukaryota</taxon>
        <taxon>Fungi</taxon>
        <taxon>Fungi incertae sedis</taxon>
        <taxon>Mucoromycota</taxon>
        <taxon>Glomeromycotina</taxon>
        <taxon>Glomeromycetes</taxon>
        <taxon>Glomerales</taxon>
        <taxon>Glomeraceae</taxon>
        <taxon>Rhizophagus</taxon>
    </lineage>
</organism>
<accession>A0A2I1H648</accession>
<keyword evidence="1" id="KW-0472">Membrane</keyword>
<evidence type="ECO:0000313" key="2">
    <source>
        <dbReference type="EMBL" id="PKY54349.1"/>
    </source>
</evidence>
<evidence type="ECO:0000256" key="1">
    <source>
        <dbReference type="SAM" id="Phobius"/>
    </source>
</evidence>